<comment type="catalytic activity">
    <reaction evidence="4">
        <text>[thioredoxin]-disulfide + sulfite + AMP + 2 H(+) = adenosine 5'-phosphosulfate + [thioredoxin]-dithiol</text>
        <dbReference type="Rhea" id="RHEA:21976"/>
        <dbReference type="Rhea" id="RHEA-COMP:10698"/>
        <dbReference type="Rhea" id="RHEA-COMP:10700"/>
        <dbReference type="ChEBI" id="CHEBI:15378"/>
        <dbReference type="ChEBI" id="CHEBI:17359"/>
        <dbReference type="ChEBI" id="CHEBI:29950"/>
        <dbReference type="ChEBI" id="CHEBI:50058"/>
        <dbReference type="ChEBI" id="CHEBI:58243"/>
        <dbReference type="ChEBI" id="CHEBI:456215"/>
        <dbReference type="EC" id="1.8.4.10"/>
    </reaction>
</comment>
<feature type="binding site" evidence="4">
    <location>
        <position position="194"/>
    </location>
    <ligand>
        <name>[4Fe-4S] cluster</name>
        <dbReference type="ChEBI" id="CHEBI:49883"/>
    </ligand>
</feature>
<dbReference type="InterPro" id="IPR004511">
    <property type="entry name" value="PAPS/APS_Rdtase"/>
</dbReference>
<dbReference type="SUPFAM" id="SSF52402">
    <property type="entry name" value="Adenine nucleotide alpha hydrolases-like"/>
    <property type="match status" value="1"/>
</dbReference>
<dbReference type="HAMAP" id="MF_00063">
    <property type="entry name" value="CysH"/>
    <property type="match status" value="1"/>
</dbReference>
<dbReference type="NCBIfam" id="NF002537">
    <property type="entry name" value="PRK02090.1"/>
    <property type="match status" value="1"/>
</dbReference>
<comment type="pathway">
    <text evidence="3 4">Sulfur metabolism; hydrogen sulfide biosynthesis; sulfite from sulfate.</text>
</comment>
<dbReference type="CDD" id="cd23945">
    <property type="entry name" value="PAPS_reductase"/>
    <property type="match status" value="1"/>
</dbReference>
<evidence type="ECO:0000256" key="1">
    <source>
        <dbReference type="ARBA" id="ARBA00009732"/>
    </source>
</evidence>
<comment type="cofactor">
    <cofactor evidence="4">
        <name>[4Fe-4S] cluster</name>
        <dbReference type="ChEBI" id="CHEBI:49883"/>
    </cofactor>
    <text evidence="4">Binds 1 [4Fe-4S] cluster per subunit.</text>
</comment>
<dbReference type="EC" id="1.8.4.10" evidence="4"/>
<keyword evidence="4" id="KW-0963">Cytoplasm</keyword>
<dbReference type="NCBIfam" id="TIGR00434">
    <property type="entry name" value="cysH"/>
    <property type="match status" value="1"/>
</dbReference>
<dbReference type="Proteomes" id="UP000187408">
    <property type="component" value="Unassembled WGS sequence"/>
</dbReference>
<dbReference type="InterPro" id="IPR002500">
    <property type="entry name" value="PAPS_reduct_dom"/>
</dbReference>
<feature type="active site" description="Nucleophile; cysteine thiosulfonate intermediate" evidence="4">
    <location>
        <position position="216"/>
    </location>
</feature>
<keyword evidence="7" id="KW-1185">Reference proteome</keyword>
<dbReference type="OrthoDB" id="9772604at2"/>
<comment type="function">
    <text evidence="4">Catalyzes the formation of sulfite from adenosine 5'-phosphosulfate (APS) using thioredoxin as an electron donor.</text>
</comment>
<dbReference type="STRING" id="1914305.BLW93_02340"/>
<dbReference type="GO" id="GO:0046872">
    <property type="term" value="F:metal ion binding"/>
    <property type="evidence" value="ECO:0007669"/>
    <property type="project" value="UniProtKB-KW"/>
</dbReference>
<dbReference type="EMBL" id="MOEN01000005">
    <property type="protein sequence ID" value="OMH41030.1"/>
    <property type="molecule type" value="Genomic_DNA"/>
</dbReference>
<accession>A0A1R1MMT7</accession>
<gene>
    <name evidence="4" type="primary">cysH</name>
    <name evidence="6" type="ORF">BLW93_02340</name>
</gene>
<evidence type="ECO:0000313" key="7">
    <source>
        <dbReference type="Proteomes" id="UP000187408"/>
    </source>
</evidence>
<keyword evidence="4" id="KW-0411">Iron-sulfur</keyword>
<dbReference type="PANTHER" id="PTHR46509:SF1">
    <property type="entry name" value="PHOSPHOADENOSINE PHOSPHOSULFATE REDUCTASE"/>
    <property type="match status" value="1"/>
</dbReference>
<dbReference type="GO" id="GO:0019379">
    <property type="term" value="P:sulfate assimilation, phosphoadenylyl sulfate reduction by phosphoadenylyl-sulfate reductase (thioredoxin)"/>
    <property type="evidence" value="ECO:0007669"/>
    <property type="project" value="UniProtKB-UniRule"/>
</dbReference>
<evidence type="ECO:0000256" key="4">
    <source>
        <dbReference type="HAMAP-Rule" id="MF_00063"/>
    </source>
</evidence>
<dbReference type="GO" id="GO:0051539">
    <property type="term" value="F:4 iron, 4 sulfur cluster binding"/>
    <property type="evidence" value="ECO:0007669"/>
    <property type="project" value="UniProtKB-UniRule"/>
</dbReference>
<evidence type="ECO:0000256" key="3">
    <source>
        <dbReference type="ARBA" id="ARBA00024327"/>
    </source>
</evidence>
<dbReference type="GO" id="GO:0070814">
    <property type="term" value="P:hydrogen sulfide biosynthetic process"/>
    <property type="evidence" value="ECO:0007669"/>
    <property type="project" value="UniProtKB-UniRule"/>
</dbReference>
<dbReference type="GO" id="GO:0004604">
    <property type="term" value="F:phosphoadenylyl-sulfate reductase (thioredoxin) activity"/>
    <property type="evidence" value="ECO:0007669"/>
    <property type="project" value="UniProtKB-UniRule"/>
</dbReference>
<dbReference type="PIRSF" id="PIRSF000857">
    <property type="entry name" value="PAPS_reductase"/>
    <property type="match status" value="1"/>
</dbReference>
<dbReference type="GO" id="GO:0005737">
    <property type="term" value="C:cytoplasm"/>
    <property type="evidence" value="ECO:0007669"/>
    <property type="project" value="UniProtKB-SubCell"/>
</dbReference>
<sequence>MKDYESYSPQRLLEKFILPASRPIITSSFSINSVVILSMALKIKPDIEVVLIDTGLLFKETYEFAEYLKGKWNINLIFVKPALSLEEQDKKYGKELWNRDPDLCCSLRKVAPLDKFLEDGVDLWITGMRRDQSPTRKNLRKVEIHRLPSGKRITKLAPLADWDRKKVWNYVFKNKLPYNPLYDKGYTSFGCVPCTSLPISDDERSGRWTGKKKLECGIHTFTEKEEI</sequence>
<feature type="binding site" evidence="4">
    <location>
        <position position="191"/>
    </location>
    <ligand>
        <name>[4Fe-4S] cluster</name>
        <dbReference type="ChEBI" id="CHEBI:49883"/>
    </ligand>
</feature>
<keyword evidence="2 4" id="KW-0560">Oxidoreductase</keyword>
<dbReference type="InterPro" id="IPR014729">
    <property type="entry name" value="Rossmann-like_a/b/a_fold"/>
</dbReference>
<keyword evidence="4" id="KW-0479">Metal-binding</keyword>
<reference evidence="6 7" key="1">
    <citation type="submission" date="2016-10" db="EMBL/GenBank/DDBJ databases">
        <title>Genome sequence of a sulfur-reducing bacterium Desulfurobacterium indicum K6013.</title>
        <authorList>
            <person name="Cao J."/>
            <person name="Shao Z."/>
            <person name="Alain K."/>
            <person name="Jebbar M."/>
        </authorList>
    </citation>
    <scope>NUCLEOTIDE SEQUENCE [LARGE SCALE GENOMIC DNA]</scope>
    <source>
        <strain evidence="6 7">K6013</strain>
    </source>
</reference>
<evidence type="ECO:0000259" key="5">
    <source>
        <dbReference type="Pfam" id="PF01507"/>
    </source>
</evidence>
<dbReference type="Pfam" id="PF01507">
    <property type="entry name" value="PAPS_reduct"/>
    <property type="match status" value="1"/>
</dbReference>
<feature type="domain" description="Phosphoadenosine phosphosulphate reductase" evidence="5">
    <location>
        <begin position="23"/>
        <end position="196"/>
    </location>
</feature>
<evidence type="ECO:0000313" key="6">
    <source>
        <dbReference type="EMBL" id="OMH41030.1"/>
    </source>
</evidence>
<dbReference type="RefSeq" id="WP_076712509.1">
    <property type="nucleotide sequence ID" value="NZ_MOEN01000005.1"/>
</dbReference>
<feature type="binding site" evidence="4">
    <location>
        <position position="104"/>
    </location>
    <ligand>
        <name>[4Fe-4S] cluster</name>
        <dbReference type="ChEBI" id="CHEBI:49883"/>
    </ligand>
</feature>
<dbReference type="AlphaFoldDB" id="A0A1R1MMT7"/>
<proteinExistence type="inferred from homology"/>
<comment type="subcellular location">
    <subcellularLocation>
        <location evidence="4">Cytoplasm</location>
    </subcellularLocation>
</comment>
<keyword evidence="4" id="KW-0408">Iron</keyword>
<organism evidence="6 7">
    <name type="scientific">Desulfurobacterium indicum</name>
    <dbReference type="NCBI Taxonomy" id="1914305"/>
    <lineage>
        <taxon>Bacteria</taxon>
        <taxon>Pseudomonadati</taxon>
        <taxon>Aquificota</taxon>
        <taxon>Aquificia</taxon>
        <taxon>Desulfurobacteriales</taxon>
        <taxon>Desulfurobacteriaceae</taxon>
        <taxon>Desulfurobacterium</taxon>
    </lineage>
</organism>
<dbReference type="GO" id="GO:0043866">
    <property type="term" value="F:adenylyl-sulfate reductase (thioredoxin) activity"/>
    <property type="evidence" value="ECO:0007669"/>
    <property type="project" value="UniProtKB-EC"/>
</dbReference>
<comment type="similarity">
    <text evidence="1 4">Belongs to the PAPS reductase family. CysH subfamily.</text>
</comment>
<dbReference type="PANTHER" id="PTHR46509">
    <property type="entry name" value="PHOSPHOADENOSINE PHOSPHOSULFATE REDUCTASE"/>
    <property type="match status" value="1"/>
</dbReference>
<comment type="caution">
    <text evidence="6">The sequence shown here is derived from an EMBL/GenBank/DDBJ whole genome shotgun (WGS) entry which is preliminary data.</text>
</comment>
<evidence type="ECO:0000256" key="2">
    <source>
        <dbReference type="ARBA" id="ARBA00023002"/>
    </source>
</evidence>
<dbReference type="Gene3D" id="3.40.50.620">
    <property type="entry name" value="HUPs"/>
    <property type="match status" value="1"/>
</dbReference>
<protein>
    <recommendedName>
        <fullName evidence="4">Adenosine 5'-phosphosulfate reductase</fullName>
        <shortName evidence="4">APS reductase</shortName>
        <ecNumber evidence="4">1.8.4.10</ecNumber>
    </recommendedName>
    <alternativeName>
        <fullName evidence="4">5'-adenylylsulfate reductase</fullName>
    </alternativeName>
    <alternativeName>
        <fullName evidence="4">Thioredoxin-dependent 5'-adenylylsulfate reductase</fullName>
    </alternativeName>
</protein>
<name>A0A1R1MMT7_9BACT</name>
<feature type="binding site" evidence="4">
    <location>
        <position position="105"/>
    </location>
    <ligand>
        <name>[4Fe-4S] cluster</name>
        <dbReference type="ChEBI" id="CHEBI:49883"/>
    </ligand>
</feature>